<protein>
    <submittedName>
        <fullName evidence="2">Uncharacterized protein</fullName>
    </submittedName>
</protein>
<organism evidence="2 3">
    <name type="scientific">Candidatus Magnetoglobus multicellularis str. Araruama</name>
    <dbReference type="NCBI Taxonomy" id="890399"/>
    <lineage>
        <taxon>Bacteria</taxon>
        <taxon>Pseudomonadati</taxon>
        <taxon>Thermodesulfobacteriota</taxon>
        <taxon>Desulfobacteria</taxon>
        <taxon>Desulfobacterales</taxon>
        <taxon>Desulfobacteraceae</taxon>
        <taxon>Candidatus Magnetoglobus</taxon>
    </lineage>
</organism>
<name>A0A1V1P5A4_9BACT</name>
<keyword evidence="1" id="KW-0472">Membrane</keyword>
<comment type="caution">
    <text evidence="2">The sequence shown here is derived from an EMBL/GenBank/DDBJ whole genome shotgun (WGS) entry which is preliminary data.</text>
</comment>
<reference evidence="3" key="1">
    <citation type="submission" date="2012-11" db="EMBL/GenBank/DDBJ databases">
        <authorList>
            <person name="Lucero-Rivera Y.E."/>
            <person name="Tovar-Ramirez D."/>
        </authorList>
    </citation>
    <scope>NUCLEOTIDE SEQUENCE [LARGE SCALE GENOMIC DNA]</scope>
    <source>
        <strain evidence="3">Araruama</strain>
    </source>
</reference>
<dbReference type="EMBL" id="ATBP01000517">
    <property type="protein sequence ID" value="ETR69968.1"/>
    <property type="molecule type" value="Genomic_DNA"/>
</dbReference>
<keyword evidence="1" id="KW-1133">Transmembrane helix</keyword>
<accession>A0A1V1P5A4</accession>
<dbReference type="Proteomes" id="UP000189670">
    <property type="component" value="Unassembled WGS sequence"/>
</dbReference>
<gene>
    <name evidence="2" type="ORF">OMM_03581</name>
</gene>
<proteinExistence type="predicted"/>
<feature type="transmembrane region" description="Helical" evidence="1">
    <location>
        <begin position="30"/>
        <end position="49"/>
    </location>
</feature>
<sequence length="294" mass="34216">MKLMKKIENIVNNLNKILSLIIKSSPQNSWIALFFTISVPLIVSIYLNIPNKEYVFIIENSILNSDSTIIIKADNKYSNLNKELNITFDGYPFPKAGIPITSGPNVYQRWLFNPKKFVSADLLKEGRHSIQMNFPGKKLSEKLYIFIENKFPIVKDDSMQLKSKIKSLNRWIEGIYLNHYGEGQYRILRFYNDGMVLSVSLSIVGTFTIDTWKKVSKWFHRENSVPTHSIGQYSLKNDQIEFSTSSTSGTVNFFGNYLEDKMVLNLYSHINRKKLLILSTFAFHHNYIWLFIDR</sequence>
<evidence type="ECO:0000256" key="1">
    <source>
        <dbReference type="SAM" id="Phobius"/>
    </source>
</evidence>
<evidence type="ECO:0000313" key="3">
    <source>
        <dbReference type="Proteomes" id="UP000189670"/>
    </source>
</evidence>
<evidence type="ECO:0000313" key="2">
    <source>
        <dbReference type="EMBL" id="ETR69968.1"/>
    </source>
</evidence>
<dbReference type="AlphaFoldDB" id="A0A1V1P5A4"/>
<keyword evidence="1" id="KW-0812">Transmembrane</keyword>